<gene>
    <name evidence="2" type="ORF">SS37A_12040</name>
</gene>
<feature type="chain" id="PRO_5045940908" evidence="1">
    <location>
        <begin position="20"/>
        <end position="98"/>
    </location>
</feature>
<dbReference type="RefSeq" id="WP_281931176.1">
    <property type="nucleotide sequence ID" value="NZ_AP027142.1"/>
</dbReference>
<keyword evidence="3" id="KW-1185">Reference proteome</keyword>
<keyword evidence="1" id="KW-0732">Signal</keyword>
<evidence type="ECO:0000313" key="3">
    <source>
        <dbReference type="Proteomes" id="UP001317629"/>
    </source>
</evidence>
<feature type="signal peptide" evidence="1">
    <location>
        <begin position="1"/>
        <end position="19"/>
    </location>
</feature>
<evidence type="ECO:0000313" key="2">
    <source>
        <dbReference type="EMBL" id="BDV33675.1"/>
    </source>
</evidence>
<organism evidence="2 3">
    <name type="scientific">Methylocystis iwaonis</name>
    <dbReference type="NCBI Taxonomy" id="2885079"/>
    <lineage>
        <taxon>Bacteria</taxon>
        <taxon>Pseudomonadati</taxon>
        <taxon>Pseudomonadota</taxon>
        <taxon>Alphaproteobacteria</taxon>
        <taxon>Hyphomicrobiales</taxon>
        <taxon>Methylocystaceae</taxon>
        <taxon>Methylocystis</taxon>
    </lineage>
</organism>
<evidence type="ECO:0000256" key="1">
    <source>
        <dbReference type="SAM" id="SignalP"/>
    </source>
</evidence>
<name>A0ABM8E6T4_9HYPH</name>
<proteinExistence type="predicted"/>
<sequence length="98" mass="10281">MRSIAIAAVLCGGTLAANAEPLQFNEIYWFDSPQISVIAAVQIGPGVGVAARQGSAVNIFRANQIAPVSYADVTQMGYVNRATVMQIAPGQPFVGPFQ</sequence>
<accession>A0ABM8E6T4</accession>
<dbReference type="EMBL" id="AP027142">
    <property type="protein sequence ID" value="BDV33675.1"/>
    <property type="molecule type" value="Genomic_DNA"/>
</dbReference>
<reference evidence="2 3" key="1">
    <citation type="journal article" date="2023" name="Int. J. Syst. Evol. Microbiol.">
        <title>Methylocystis iwaonis sp. nov., a type II methane-oxidizing bacterium from surface soil of a rice paddy field in Japan, and emended description of the genus Methylocystis (ex Whittenbury et al. 1970) Bowman et al. 1993.</title>
        <authorList>
            <person name="Kaise H."/>
            <person name="Sawadogo J.B."/>
            <person name="Alam M.S."/>
            <person name="Ueno C."/>
            <person name="Dianou D."/>
            <person name="Shinjo R."/>
            <person name="Asakawa S."/>
        </authorList>
    </citation>
    <scope>NUCLEOTIDE SEQUENCE [LARGE SCALE GENOMIC DNA]</scope>
    <source>
        <strain evidence="2 3">SS37A-Re</strain>
    </source>
</reference>
<protein>
    <submittedName>
        <fullName evidence="2">Uncharacterized protein</fullName>
    </submittedName>
</protein>
<dbReference type="Proteomes" id="UP001317629">
    <property type="component" value="Chromosome"/>
</dbReference>